<sequence>MDPSNVPATAATPGLDEAQMDREKEDVHAPSLHQSGPGTEKTTTVPIPTEEDTASISITSASDSITIRSPELRRRLPSLHRLKPAVALLPRHSRLDLLDLHLPRSLLQPADRAHLRCQRPQDLGRCRWRSYCARPDAAGTVHGVLPVLPRVRCHGWCCYVPHLHPVRGGSGAFFQPEARVGVWYCDGGGFARRRYYSPHDAPPLRLRRLRLGNAHTRLRLHPGLLPLHPPRALAPAPQTQRLDLAGPLHPALPRRRPPNYWHVLHRIRPLRAANLPHLVRAHRPRRHRHLCLPAQRDPERGLLLRPPPAGPRQRQVGPLQHLHPGADAVHGHEPRVLAAGVAAAVPVHRNQAPRHRLRFLLRLRLRQQYQPDAGLCGPAVRDRGAGPVLCDVLHRRQLRELDRGPDCRGAVEEYWSRTRDN</sequence>
<comment type="caution">
    <text evidence="1">The sequence shown here is derived from an EMBL/GenBank/DDBJ whole genome shotgun (WGS) entry which is preliminary data.</text>
</comment>
<name>A0ACC3SHI2_9PEZI</name>
<protein>
    <submittedName>
        <fullName evidence="1">Uncharacterized protein</fullName>
    </submittedName>
</protein>
<evidence type="ECO:0000313" key="2">
    <source>
        <dbReference type="Proteomes" id="UP001320706"/>
    </source>
</evidence>
<dbReference type="Proteomes" id="UP001320706">
    <property type="component" value="Unassembled WGS sequence"/>
</dbReference>
<evidence type="ECO:0000313" key="1">
    <source>
        <dbReference type="EMBL" id="KAK8212788.1"/>
    </source>
</evidence>
<proteinExistence type="predicted"/>
<keyword evidence="2" id="KW-1185">Reference proteome</keyword>
<dbReference type="EMBL" id="JAMKPW020000012">
    <property type="protein sequence ID" value="KAK8212788.1"/>
    <property type="molecule type" value="Genomic_DNA"/>
</dbReference>
<reference evidence="1" key="1">
    <citation type="submission" date="2024-02" db="EMBL/GenBank/DDBJ databases">
        <title>Metagenome Assembled Genome of Zalaria obscura JY119.</title>
        <authorList>
            <person name="Vighnesh L."/>
            <person name="Jagadeeshwari U."/>
            <person name="Venkata Ramana C."/>
            <person name="Sasikala C."/>
        </authorList>
    </citation>
    <scope>NUCLEOTIDE SEQUENCE</scope>
    <source>
        <strain evidence="1">JY119</strain>
    </source>
</reference>
<gene>
    <name evidence="1" type="ORF">M8818_002953</name>
</gene>
<organism evidence="1 2">
    <name type="scientific">Zalaria obscura</name>
    <dbReference type="NCBI Taxonomy" id="2024903"/>
    <lineage>
        <taxon>Eukaryota</taxon>
        <taxon>Fungi</taxon>
        <taxon>Dikarya</taxon>
        <taxon>Ascomycota</taxon>
        <taxon>Pezizomycotina</taxon>
        <taxon>Dothideomycetes</taxon>
        <taxon>Dothideomycetidae</taxon>
        <taxon>Dothideales</taxon>
        <taxon>Zalariaceae</taxon>
        <taxon>Zalaria</taxon>
    </lineage>
</organism>
<accession>A0ACC3SHI2</accession>